<evidence type="ECO:0000259" key="2">
    <source>
        <dbReference type="Pfam" id="PF00723"/>
    </source>
</evidence>
<proteinExistence type="predicted"/>
<name>A0A2A2K6Z5_9BILA</name>
<dbReference type="GO" id="GO:0005992">
    <property type="term" value="P:trehalose biosynthetic process"/>
    <property type="evidence" value="ECO:0007669"/>
    <property type="project" value="InterPro"/>
</dbReference>
<dbReference type="Proteomes" id="UP000218231">
    <property type="component" value="Unassembled WGS sequence"/>
</dbReference>
<evidence type="ECO:0000313" key="5">
    <source>
        <dbReference type="Proteomes" id="UP000218231"/>
    </source>
</evidence>
<evidence type="ECO:0000259" key="3">
    <source>
        <dbReference type="Pfam" id="PF19291"/>
    </source>
</evidence>
<evidence type="ECO:0000256" key="1">
    <source>
        <dbReference type="SAM" id="MobiDB-lite"/>
    </source>
</evidence>
<dbReference type="InterPro" id="IPR003337">
    <property type="entry name" value="Trehalose_PPase"/>
</dbReference>
<dbReference type="GO" id="GO:0004553">
    <property type="term" value="F:hydrolase activity, hydrolyzing O-glycosyl compounds"/>
    <property type="evidence" value="ECO:0007669"/>
    <property type="project" value="TreeGrafter"/>
</dbReference>
<dbReference type="InterPro" id="IPR006379">
    <property type="entry name" value="HAD-SF_hydro_IIB"/>
</dbReference>
<organism evidence="4 5">
    <name type="scientific">Diploscapter pachys</name>
    <dbReference type="NCBI Taxonomy" id="2018661"/>
    <lineage>
        <taxon>Eukaryota</taxon>
        <taxon>Metazoa</taxon>
        <taxon>Ecdysozoa</taxon>
        <taxon>Nematoda</taxon>
        <taxon>Chromadorea</taxon>
        <taxon>Rhabditida</taxon>
        <taxon>Rhabditina</taxon>
        <taxon>Rhabditomorpha</taxon>
        <taxon>Rhabditoidea</taxon>
        <taxon>Rhabditidae</taxon>
        <taxon>Diploscapter</taxon>
    </lineage>
</organism>
<dbReference type="CDD" id="cd01627">
    <property type="entry name" value="HAD_TPP"/>
    <property type="match status" value="1"/>
</dbReference>
<protein>
    <submittedName>
        <fullName evidence="4">Uncharacterized protein</fullName>
    </submittedName>
</protein>
<dbReference type="InterPro" id="IPR011613">
    <property type="entry name" value="GH15-like"/>
</dbReference>
<accession>A0A2A2K6Z5</accession>
<feature type="compositionally biased region" description="Basic and acidic residues" evidence="1">
    <location>
        <begin position="74"/>
        <end position="92"/>
    </location>
</feature>
<dbReference type="InterPro" id="IPR008928">
    <property type="entry name" value="6-hairpin_glycosidase_sf"/>
</dbReference>
<dbReference type="NCBIfam" id="TIGR00685">
    <property type="entry name" value="T6PP"/>
    <property type="match status" value="1"/>
</dbReference>
<dbReference type="AlphaFoldDB" id="A0A2A2K6Z5"/>
<dbReference type="InterPro" id="IPR036412">
    <property type="entry name" value="HAD-like_sf"/>
</dbReference>
<dbReference type="Gene3D" id="3.40.50.1000">
    <property type="entry name" value="HAD superfamily/HAD-like"/>
    <property type="match status" value="1"/>
</dbReference>
<dbReference type="SUPFAM" id="SSF48208">
    <property type="entry name" value="Six-hairpin glycosidases"/>
    <property type="match status" value="1"/>
</dbReference>
<dbReference type="PANTHER" id="PTHR31616">
    <property type="entry name" value="TREHALASE"/>
    <property type="match status" value="1"/>
</dbReference>
<comment type="caution">
    <text evidence="4">The sequence shown here is derived from an EMBL/GenBank/DDBJ whole genome shotgun (WGS) entry which is preliminary data.</text>
</comment>
<dbReference type="OrthoDB" id="10065169at2759"/>
<gene>
    <name evidence="4" type="ORF">WR25_08437</name>
</gene>
<dbReference type="Gene3D" id="1.50.10.10">
    <property type="match status" value="2"/>
</dbReference>
<reference evidence="4 5" key="1">
    <citation type="journal article" date="2017" name="Curr. Biol.">
        <title>Genome architecture and evolution of a unichromosomal asexual nematode.</title>
        <authorList>
            <person name="Fradin H."/>
            <person name="Zegar C."/>
            <person name="Gutwein M."/>
            <person name="Lucas J."/>
            <person name="Kovtun M."/>
            <person name="Corcoran D."/>
            <person name="Baugh L.R."/>
            <person name="Kiontke K."/>
            <person name="Gunsalus K."/>
            <person name="Fitch D.H."/>
            <person name="Piano F."/>
        </authorList>
    </citation>
    <scope>NUCLEOTIDE SEQUENCE [LARGE SCALE GENOMIC DNA]</scope>
    <source>
        <strain evidence="4">PF1309</strain>
    </source>
</reference>
<dbReference type="Pfam" id="PF19291">
    <property type="entry name" value="TREH_N"/>
    <property type="match status" value="1"/>
</dbReference>
<feature type="region of interest" description="Disordered" evidence="1">
    <location>
        <begin position="1"/>
        <end position="168"/>
    </location>
</feature>
<evidence type="ECO:0000313" key="4">
    <source>
        <dbReference type="EMBL" id="PAV69708.1"/>
    </source>
</evidence>
<keyword evidence="5" id="KW-1185">Reference proteome</keyword>
<feature type="domain" description="GH15-like" evidence="2">
    <location>
        <begin position="612"/>
        <end position="839"/>
    </location>
</feature>
<dbReference type="SUPFAM" id="SSF56784">
    <property type="entry name" value="HAD-like"/>
    <property type="match status" value="1"/>
</dbReference>
<feature type="compositionally biased region" description="Basic residues" evidence="1">
    <location>
        <begin position="1"/>
        <end position="12"/>
    </location>
</feature>
<dbReference type="EMBL" id="LIAE01009459">
    <property type="protein sequence ID" value="PAV69708.1"/>
    <property type="molecule type" value="Genomic_DNA"/>
</dbReference>
<dbReference type="Pfam" id="PF02358">
    <property type="entry name" value="Trehalose_PPase"/>
    <property type="match status" value="1"/>
</dbReference>
<feature type="compositionally biased region" description="Basic and acidic residues" evidence="1">
    <location>
        <begin position="15"/>
        <end position="42"/>
    </location>
</feature>
<dbReference type="InterPro" id="IPR023214">
    <property type="entry name" value="HAD_sf"/>
</dbReference>
<feature type="domain" description="Trehalase-like N-terminal" evidence="3">
    <location>
        <begin position="402"/>
        <end position="511"/>
    </location>
</feature>
<sequence>MRFGKSHRRYNGKPRLYDDLSRRQNLEHDNDRSRKPKQEEQVVRVSPVNSETDESDQASGHPQRLPAEIGRAYDGNDRPDADRDHDQRKDDDPTPVLHAPPLLPFRHAPRPPLARPSRGGPAQGASPSKTYRPLRPQPPTRTPTRAPDPLDPLAPIPDSDAVTHLPPPPADLLRDAALFLDFDGTLVELQERPDAVRVDARLATLIERLSHALDGRVAIISGRPVDGIRALFGAPAFAISGSHGLEVAWPDGRVHQAERPAALDRIVADMHDFATATRGVLVEEKPLGAALHYRAVPTAEAAATQLATRLAADTGLHLQTGKMMVEVRVAGADKGSALRQMMQAPALTGYKPVFLGDDDTDEPAMAAAATLGGAGILIGAPRATAAAWRLDSCMTSVDLWPIGNCQVSALIDRAGRYVWACVPRVDGDPLFSALVGGAEPESGYWSVEIADSVSVEQQYIRNTPILVSTHTDSAGNALEVIDFCPRFDRLGRTYRPVAFARIVRPVSGSPRMTMRLRTTCGWGGACREQIGGSNHLRINLDTMQMRLTTTAPIGMIQEERIFRLERPLHFFLGPDESFSGDLAESMEAMLTQTIAEWQEWTRGLAIPLEWQDVVIRSAITLKLCQHEETGAIVAALTTSIPEHAGSERNWDYRYCWIRDAYYTVQALNRLGALDVLEGYLGYLRNIVDDARGGHIQPLYGVLGEAMLTERFAPDLAGYRGMGPVRVGNAAYEQHQYDAYGQIVLCSVHAFFDQRLLRLNTVEDFHRLEQVGERAWTHYDKPDAGLWELRTRQSVHTYSVAMCWAACDRLANAAHALGMEDRCTFWQDRADHIRSAVEQGLRRGSFMLRYDTEDDFGLPETAFNVCTFWLIEALHATGRHDDARALFEEMLARRTASGLLSEDIDPTSLELWGNYPQTYSLVGMINCAVLLSKPWSSIR</sequence>
<dbReference type="PANTHER" id="PTHR31616:SF0">
    <property type="entry name" value="GLUCAN 1,4-ALPHA-GLUCOSIDASE"/>
    <property type="match status" value="1"/>
</dbReference>
<dbReference type="InterPro" id="IPR045582">
    <property type="entry name" value="Trehalase-like_N"/>
</dbReference>
<dbReference type="Pfam" id="PF00723">
    <property type="entry name" value="Glyco_hydro_15"/>
    <property type="match status" value="1"/>
</dbReference>
<dbReference type="Gene3D" id="3.30.70.1020">
    <property type="entry name" value="Trehalose-6-phosphate phosphatase related protein, domain 2"/>
    <property type="match status" value="1"/>
</dbReference>
<dbReference type="InterPro" id="IPR012341">
    <property type="entry name" value="6hp_glycosidase-like_sf"/>
</dbReference>
<dbReference type="STRING" id="2018661.A0A2A2K6Z5"/>
<dbReference type="NCBIfam" id="TIGR01484">
    <property type="entry name" value="HAD-SF-IIB"/>
    <property type="match status" value="1"/>
</dbReference>